<reference evidence="2 3" key="1">
    <citation type="submission" date="2021-01" db="EMBL/GenBank/DDBJ databases">
        <title>Aequorivita sp. strain KX20305, a bacterium isolated from the sediment collected at a cold seep field in South China Sea.</title>
        <authorList>
            <person name="Zhang H."/>
            <person name="Li C."/>
        </authorList>
    </citation>
    <scope>NUCLEOTIDE SEQUENCE [LARGE SCALE GENOMIC DNA]</scope>
    <source>
        <strain evidence="2 3">KX20305</strain>
    </source>
</reference>
<dbReference type="EMBL" id="CP068439">
    <property type="protein sequence ID" value="QQX76623.1"/>
    <property type="molecule type" value="Genomic_DNA"/>
</dbReference>
<protein>
    <recommendedName>
        <fullName evidence="4">Outer membrane protein beta-barrel domain-containing protein</fullName>
    </recommendedName>
</protein>
<keyword evidence="3" id="KW-1185">Reference proteome</keyword>
<dbReference type="Proteomes" id="UP000629420">
    <property type="component" value="Chromosome"/>
</dbReference>
<sequence length="211" mass="23407">MYSNIRFFLIVLFISTTTFAQETHSEETEIEENGHKVGNVIIGAYFPIAFGDNFVNNGMDLKGGGKIALKVNTYKTFFVGPYLSFFKGSVTDQVSLGNYESTTNILIGGVVGYDFYISNFDVSIGAGVGYSVYANRGLGDKFNDTATALWFSPEVSYRLNTYLGIFMAPELRHDFMNIDVPSELEDSFGGVNYFNISFGLRINLGSGYKFQ</sequence>
<dbReference type="RefSeq" id="WP_202336421.1">
    <property type="nucleotide sequence ID" value="NZ_CP068439.1"/>
</dbReference>
<accession>A0ABX7DRI9</accession>
<evidence type="ECO:0000313" key="3">
    <source>
        <dbReference type="Proteomes" id="UP000629420"/>
    </source>
</evidence>
<proteinExistence type="predicted"/>
<feature type="signal peptide" evidence="1">
    <location>
        <begin position="1"/>
        <end position="20"/>
    </location>
</feature>
<evidence type="ECO:0000313" key="2">
    <source>
        <dbReference type="EMBL" id="QQX76623.1"/>
    </source>
</evidence>
<keyword evidence="1" id="KW-0732">Signal</keyword>
<evidence type="ECO:0000256" key="1">
    <source>
        <dbReference type="SAM" id="SignalP"/>
    </source>
</evidence>
<organism evidence="2 3">
    <name type="scientific">Aequorivita iocasae</name>
    <dbReference type="NCBI Taxonomy" id="2803865"/>
    <lineage>
        <taxon>Bacteria</taxon>
        <taxon>Pseudomonadati</taxon>
        <taxon>Bacteroidota</taxon>
        <taxon>Flavobacteriia</taxon>
        <taxon>Flavobacteriales</taxon>
        <taxon>Flavobacteriaceae</taxon>
        <taxon>Aequorivita</taxon>
    </lineage>
</organism>
<name>A0ABX7DRI9_9FLAO</name>
<feature type="chain" id="PRO_5045186960" description="Outer membrane protein beta-barrel domain-containing protein" evidence="1">
    <location>
        <begin position="21"/>
        <end position="211"/>
    </location>
</feature>
<evidence type="ECO:0008006" key="4">
    <source>
        <dbReference type="Google" id="ProtNLM"/>
    </source>
</evidence>
<gene>
    <name evidence="2" type="ORF">JK629_15060</name>
</gene>